<keyword evidence="2 5" id="KW-0812">Transmembrane</keyword>
<protein>
    <submittedName>
        <fullName evidence="6">Isoprenylcysteine carboxylmethyltransferase family protein</fullName>
    </submittedName>
</protein>
<evidence type="ECO:0000256" key="4">
    <source>
        <dbReference type="ARBA" id="ARBA00023136"/>
    </source>
</evidence>
<keyword evidence="6" id="KW-0489">Methyltransferase</keyword>
<dbReference type="EMBL" id="VAFL01000001">
    <property type="protein sequence ID" value="TKW68860.1"/>
    <property type="molecule type" value="Genomic_DNA"/>
</dbReference>
<gene>
    <name evidence="6" type="ORF">DI616_00560</name>
</gene>
<sequence length="151" mass="16719">MATRHSFPDLPPIWGLGILLAAIAIGRLVWPGPFTSPIYAYLGILLALVGFALIIWAAFWFRRKRTPILPGDMPKTLIVEGPFRLNRNPIYTAMTLIVIGGTFIWGGPAGLIVAAIYPVLITRRFILAEEAGLRAAFGNEADSYIARTRRW</sequence>
<feature type="transmembrane region" description="Helical" evidence="5">
    <location>
        <begin position="39"/>
        <end position="61"/>
    </location>
</feature>
<dbReference type="AlphaFoldDB" id="A0A533IFE1"/>
<comment type="caution">
    <text evidence="6">The sequence shown here is derived from an EMBL/GenBank/DDBJ whole genome shotgun (WGS) entry which is preliminary data.</text>
</comment>
<dbReference type="GO" id="GO:0032259">
    <property type="term" value="P:methylation"/>
    <property type="evidence" value="ECO:0007669"/>
    <property type="project" value="UniProtKB-KW"/>
</dbReference>
<keyword evidence="3 5" id="KW-1133">Transmembrane helix</keyword>
<feature type="transmembrane region" description="Helical" evidence="5">
    <location>
        <begin position="12"/>
        <end position="30"/>
    </location>
</feature>
<keyword evidence="6" id="KW-0808">Transferase</keyword>
<dbReference type="GO" id="GO:0012505">
    <property type="term" value="C:endomembrane system"/>
    <property type="evidence" value="ECO:0007669"/>
    <property type="project" value="UniProtKB-SubCell"/>
</dbReference>
<evidence type="ECO:0000313" key="6">
    <source>
        <dbReference type="EMBL" id="TKW68860.1"/>
    </source>
</evidence>
<evidence type="ECO:0000256" key="2">
    <source>
        <dbReference type="ARBA" id="ARBA00022692"/>
    </source>
</evidence>
<dbReference type="GO" id="GO:0008168">
    <property type="term" value="F:methyltransferase activity"/>
    <property type="evidence" value="ECO:0007669"/>
    <property type="project" value="UniProtKB-KW"/>
</dbReference>
<evidence type="ECO:0000313" key="7">
    <source>
        <dbReference type="Proteomes" id="UP000315344"/>
    </source>
</evidence>
<name>A0A533IFE1_PARDE</name>
<dbReference type="InterPro" id="IPR007318">
    <property type="entry name" value="Phopholipid_MeTrfase"/>
</dbReference>
<comment type="subcellular location">
    <subcellularLocation>
        <location evidence="1">Endomembrane system</location>
        <topology evidence="1">Multi-pass membrane protein</topology>
    </subcellularLocation>
</comment>
<accession>A0A533IFE1</accession>
<dbReference type="Gene3D" id="1.20.120.1630">
    <property type="match status" value="1"/>
</dbReference>
<evidence type="ECO:0000256" key="1">
    <source>
        <dbReference type="ARBA" id="ARBA00004127"/>
    </source>
</evidence>
<dbReference type="Pfam" id="PF04191">
    <property type="entry name" value="PEMT"/>
    <property type="match status" value="1"/>
</dbReference>
<proteinExistence type="predicted"/>
<feature type="transmembrane region" description="Helical" evidence="5">
    <location>
        <begin position="90"/>
        <end position="117"/>
    </location>
</feature>
<dbReference type="Proteomes" id="UP000315344">
    <property type="component" value="Unassembled WGS sequence"/>
</dbReference>
<reference evidence="6 7" key="1">
    <citation type="journal article" date="2017" name="Nat. Commun.">
        <title>In situ click chemistry generation of cyclooxygenase-2 inhibitors.</title>
        <authorList>
            <person name="Bhardwaj A."/>
            <person name="Kaur J."/>
            <person name="Wuest M."/>
            <person name="Wuest F."/>
        </authorList>
    </citation>
    <scope>NUCLEOTIDE SEQUENCE [LARGE SCALE GENOMIC DNA]</scope>
    <source>
        <strain evidence="6">S2_012_000_R3_94</strain>
    </source>
</reference>
<evidence type="ECO:0000256" key="5">
    <source>
        <dbReference type="SAM" id="Phobius"/>
    </source>
</evidence>
<evidence type="ECO:0000256" key="3">
    <source>
        <dbReference type="ARBA" id="ARBA00022989"/>
    </source>
</evidence>
<keyword evidence="4 5" id="KW-0472">Membrane</keyword>
<organism evidence="6 7">
    <name type="scientific">Paracoccus denitrificans</name>
    <dbReference type="NCBI Taxonomy" id="266"/>
    <lineage>
        <taxon>Bacteria</taxon>
        <taxon>Pseudomonadati</taxon>
        <taxon>Pseudomonadota</taxon>
        <taxon>Alphaproteobacteria</taxon>
        <taxon>Rhodobacterales</taxon>
        <taxon>Paracoccaceae</taxon>
        <taxon>Paracoccus</taxon>
    </lineage>
</organism>